<comment type="caution">
    <text evidence="1">The sequence shown here is derived from an EMBL/GenBank/DDBJ whole genome shotgun (WGS) entry which is preliminary data.</text>
</comment>
<evidence type="ECO:0000313" key="2">
    <source>
        <dbReference type="Proteomes" id="UP000838749"/>
    </source>
</evidence>
<proteinExistence type="predicted"/>
<dbReference type="EMBL" id="CAKMAB010000007">
    <property type="protein sequence ID" value="CAH1055632.1"/>
    <property type="molecule type" value="Genomic_DNA"/>
</dbReference>
<protein>
    <recommendedName>
        <fullName evidence="3">Transposase</fullName>
    </recommendedName>
</protein>
<evidence type="ECO:0008006" key="3">
    <source>
        <dbReference type="Google" id="ProtNLM"/>
    </source>
</evidence>
<organism evidence="1 2">
    <name type="scientific">Paenibacillus pseudetheri</name>
    <dbReference type="NCBI Taxonomy" id="2897682"/>
    <lineage>
        <taxon>Bacteria</taxon>
        <taxon>Bacillati</taxon>
        <taxon>Bacillota</taxon>
        <taxon>Bacilli</taxon>
        <taxon>Bacillales</taxon>
        <taxon>Paenibacillaceae</taxon>
        <taxon>Paenibacillus</taxon>
    </lineage>
</organism>
<gene>
    <name evidence="1" type="ORF">PAECIP111894_01784</name>
</gene>
<reference evidence="1" key="1">
    <citation type="submission" date="2021-12" db="EMBL/GenBank/DDBJ databases">
        <authorList>
            <person name="Criscuolo A."/>
        </authorList>
    </citation>
    <scope>NUCLEOTIDE SEQUENCE</scope>
    <source>
        <strain evidence="1">CIP111894</strain>
    </source>
</reference>
<evidence type="ECO:0000313" key="1">
    <source>
        <dbReference type="EMBL" id="CAH1055632.1"/>
    </source>
</evidence>
<accession>A0ABN8FDY9</accession>
<dbReference type="Proteomes" id="UP000838749">
    <property type="component" value="Unassembled WGS sequence"/>
</dbReference>
<keyword evidence="2" id="KW-1185">Reference proteome</keyword>
<sequence length="161" mass="18671">MTKKTPNLFGIMEVSSNHTNKDVNPMLHQKPLSEQAKNRFSILFSTLQIGQLLRNAGITKSFGLSSLAVFQILFSLVFEGRNWFRLLESERGESLPRKDVIYRFLNQATFAWRKFLHSFALKIVEHFESLISSSRTRVFDHTTGRFMKGFTMLTLGWSDEF</sequence>
<name>A0ABN8FDY9_9BACL</name>